<comment type="caution">
    <text evidence="2">The sequence shown here is derived from an EMBL/GenBank/DDBJ whole genome shotgun (WGS) entry which is preliminary data.</text>
</comment>
<feature type="domain" description="Protein kinase" evidence="1">
    <location>
        <begin position="26"/>
        <end position="304"/>
    </location>
</feature>
<dbReference type="SMART" id="SM00220">
    <property type="entry name" value="S_TKc"/>
    <property type="match status" value="1"/>
</dbReference>
<dbReference type="Pfam" id="PF00069">
    <property type="entry name" value="Pkinase"/>
    <property type="match status" value="1"/>
</dbReference>
<dbReference type="SUPFAM" id="SSF56112">
    <property type="entry name" value="Protein kinase-like (PK-like)"/>
    <property type="match status" value="1"/>
</dbReference>
<evidence type="ECO:0000313" key="2">
    <source>
        <dbReference type="EMBL" id="MDP5138094.1"/>
    </source>
</evidence>
<dbReference type="InterPro" id="IPR000719">
    <property type="entry name" value="Prot_kinase_dom"/>
</dbReference>
<dbReference type="PANTHER" id="PTHR44167">
    <property type="entry name" value="OVARIAN-SPECIFIC SERINE/THREONINE-PROTEIN KINASE LOK-RELATED"/>
    <property type="match status" value="1"/>
</dbReference>
<proteinExistence type="predicted"/>
<dbReference type="Gene3D" id="1.10.510.10">
    <property type="entry name" value="Transferase(Phosphotransferase) domain 1"/>
    <property type="match status" value="1"/>
</dbReference>
<keyword evidence="2" id="KW-0808">Transferase</keyword>
<keyword evidence="3" id="KW-1185">Reference proteome</keyword>
<protein>
    <submittedName>
        <fullName evidence="2">Protein kinase</fullName>
    </submittedName>
</protein>
<keyword evidence="2" id="KW-0418">Kinase</keyword>
<dbReference type="GO" id="GO:0016301">
    <property type="term" value="F:kinase activity"/>
    <property type="evidence" value="ECO:0007669"/>
    <property type="project" value="UniProtKB-KW"/>
</dbReference>
<evidence type="ECO:0000313" key="3">
    <source>
        <dbReference type="Proteomes" id="UP001231109"/>
    </source>
</evidence>
<organism evidence="2 3">
    <name type="scientific">Rheinheimera baltica</name>
    <dbReference type="NCBI Taxonomy" id="67576"/>
    <lineage>
        <taxon>Bacteria</taxon>
        <taxon>Pseudomonadati</taxon>
        <taxon>Pseudomonadota</taxon>
        <taxon>Gammaproteobacteria</taxon>
        <taxon>Chromatiales</taxon>
        <taxon>Chromatiaceae</taxon>
        <taxon>Rheinheimera</taxon>
    </lineage>
</organism>
<gene>
    <name evidence="2" type="ORF">ORJ04_19280</name>
</gene>
<dbReference type="Proteomes" id="UP001231109">
    <property type="component" value="Unassembled WGS sequence"/>
</dbReference>
<dbReference type="EMBL" id="JAPJDZ010000095">
    <property type="protein sequence ID" value="MDP5138094.1"/>
    <property type="molecule type" value="Genomic_DNA"/>
</dbReference>
<dbReference type="InterPro" id="IPR011009">
    <property type="entry name" value="Kinase-like_dom_sf"/>
</dbReference>
<evidence type="ECO:0000259" key="1">
    <source>
        <dbReference type="PROSITE" id="PS50011"/>
    </source>
</evidence>
<dbReference type="PANTHER" id="PTHR44167:SF24">
    <property type="entry name" value="SERINE_THREONINE-PROTEIN KINASE CHK2"/>
    <property type="match status" value="1"/>
</dbReference>
<sequence length="480" mass="53808">MPGLDSQTIEDLTERAKRFLNQSGGYEDISFIDAGGSAAVFRVIRKGRTSALKVFDPKFFSGSRGASERRRLEVQRKLIGHSCDSLVQTFCAEEAENTAFVEMEFIEWPQLAKCLANIPDESVVLLIGQLVEAVRYLEEKNIVHRDIKPENIHVSDDFKHLKLLDLGVSREFDSLDENDAAITDDAQRRPFLATAQYSSPEYLFRLDQPTSKLWKGLNFYQVGAVLHDLIKKEPLFGYEISLENRWLVARAVLTKLPSFTTAESDTLSKAKALALRCLCKDIDTRLALVTWEDFNLEGSTDPLSALKGRLSRTTVIQGAQRARSLTEKLNFERIQFLNSLFGNVRAELIGVCGTKLPLEMVISDENTFSEAHFTFSPEFDLNLRCFIRIEWKSGIHEKTALVSLSAQIAAKSKTIDSNSITFTPVFEISINEDSSNGAVLIASEISLRVVNALDLMETAGEQIMQLDGFEISNKENSDEN</sequence>
<name>A0ABT9I3Z1_9GAMM</name>
<dbReference type="RefSeq" id="WP_305977266.1">
    <property type="nucleotide sequence ID" value="NZ_JAPJDZ010000095.1"/>
</dbReference>
<reference evidence="2 3" key="1">
    <citation type="submission" date="2022-11" db="EMBL/GenBank/DDBJ databases">
        <title>Viruses from the air-sea interface of a natural surface slick.</title>
        <authorList>
            <person name="Rahlff J."/>
            <person name="Holmfeldt K."/>
        </authorList>
    </citation>
    <scope>NUCLEOTIDE SEQUENCE [LARGE SCALE GENOMIC DNA]</scope>
    <source>
        <strain evidence="2 3">SMS4</strain>
    </source>
</reference>
<dbReference type="PROSITE" id="PS50011">
    <property type="entry name" value="PROTEIN_KINASE_DOM"/>
    <property type="match status" value="1"/>
</dbReference>
<accession>A0ABT9I3Z1</accession>